<dbReference type="EMBL" id="JAJAGQ010000021">
    <property type="protein sequence ID" value="KAJ8530697.1"/>
    <property type="molecule type" value="Genomic_DNA"/>
</dbReference>
<evidence type="ECO:0000313" key="11">
    <source>
        <dbReference type="Proteomes" id="UP001152561"/>
    </source>
</evidence>
<dbReference type="InterPro" id="IPR007728">
    <property type="entry name" value="Pre-SET_dom"/>
</dbReference>
<dbReference type="PROSITE" id="PS50280">
    <property type="entry name" value="SET"/>
    <property type="match status" value="1"/>
</dbReference>
<dbReference type="PROSITE" id="PS51015">
    <property type="entry name" value="YDG"/>
    <property type="match status" value="1"/>
</dbReference>
<evidence type="ECO:0000256" key="6">
    <source>
        <dbReference type="SAM" id="Phobius"/>
    </source>
</evidence>
<dbReference type="GO" id="GO:0005694">
    <property type="term" value="C:chromosome"/>
    <property type="evidence" value="ECO:0007669"/>
    <property type="project" value="UniProtKB-SubCell"/>
</dbReference>
<dbReference type="SUPFAM" id="SSF82199">
    <property type="entry name" value="SET domain"/>
    <property type="match status" value="1"/>
</dbReference>
<dbReference type="OrthoDB" id="5792673at2759"/>
<dbReference type="Gene3D" id="2.30.280.10">
    <property type="entry name" value="SRA-YDG"/>
    <property type="match status" value="2"/>
</dbReference>
<dbReference type="InterPro" id="IPR015947">
    <property type="entry name" value="PUA-like_sf"/>
</dbReference>
<dbReference type="GO" id="GO:0042054">
    <property type="term" value="F:histone methyltransferase activity"/>
    <property type="evidence" value="ECO:0007669"/>
    <property type="project" value="InterPro"/>
</dbReference>
<keyword evidence="3 4" id="KW-0539">Nucleus</keyword>
<evidence type="ECO:0000256" key="5">
    <source>
        <dbReference type="SAM" id="MobiDB-lite"/>
    </source>
</evidence>
<dbReference type="SUPFAM" id="SSF88697">
    <property type="entry name" value="PUA domain-like"/>
    <property type="match status" value="1"/>
</dbReference>
<organism evidence="10 11">
    <name type="scientific">Anisodus acutangulus</name>
    <dbReference type="NCBI Taxonomy" id="402998"/>
    <lineage>
        <taxon>Eukaryota</taxon>
        <taxon>Viridiplantae</taxon>
        <taxon>Streptophyta</taxon>
        <taxon>Embryophyta</taxon>
        <taxon>Tracheophyta</taxon>
        <taxon>Spermatophyta</taxon>
        <taxon>Magnoliopsida</taxon>
        <taxon>eudicotyledons</taxon>
        <taxon>Gunneridae</taxon>
        <taxon>Pentapetalae</taxon>
        <taxon>asterids</taxon>
        <taxon>lamiids</taxon>
        <taxon>Solanales</taxon>
        <taxon>Solanaceae</taxon>
        <taxon>Solanoideae</taxon>
        <taxon>Hyoscyameae</taxon>
        <taxon>Anisodus</taxon>
    </lineage>
</organism>
<keyword evidence="2" id="KW-0158">Chromosome</keyword>
<comment type="subcellular location">
    <subcellularLocation>
        <location evidence="1">Chromosome</location>
    </subcellularLocation>
    <subcellularLocation>
        <location evidence="4">Nucleus</location>
    </subcellularLocation>
</comment>
<evidence type="ECO:0000313" key="10">
    <source>
        <dbReference type="EMBL" id="KAJ8530697.1"/>
    </source>
</evidence>
<evidence type="ECO:0000256" key="2">
    <source>
        <dbReference type="ARBA" id="ARBA00022454"/>
    </source>
</evidence>
<gene>
    <name evidence="10" type="ORF">K7X08_023578</name>
</gene>
<feature type="domain" description="Pre-SET" evidence="8">
    <location>
        <begin position="471"/>
        <end position="529"/>
    </location>
</feature>
<dbReference type="Pfam" id="PF05033">
    <property type="entry name" value="Pre-SET"/>
    <property type="match status" value="1"/>
</dbReference>
<proteinExistence type="predicted"/>
<reference evidence="11" key="1">
    <citation type="journal article" date="2023" name="Proc. Natl. Acad. Sci. U.S.A.">
        <title>Genomic and structural basis for evolution of tropane alkaloid biosynthesis.</title>
        <authorList>
            <person name="Wanga Y.-J."/>
            <person name="Taina T."/>
            <person name="Yua J.-Y."/>
            <person name="Lia J."/>
            <person name="Xua B."/>
            <person name="Chenc J."/>
            <person name="D'Auriad J.C."/>
            <person name="Huanga J.-P."/>
            <person name="Huanga S.-X."/>
        </authorList>
    </citation>
    <scope>NUCLEOTIDE SEQUENCE [LARGE SCALE GENOMIC DNA]</scope>
    <source>
        <strain evidence="11">cv. KIB-2019</strain>
    </source>
</reference>
<evidence type="ECO:0000259" key="8">
    <source>
        <dbReference type="PROSITE" id="PS50867"/>
    </source>
</evidence>
<feature type="domain" description="YDG" evidence="9">
    <location>
        <begin position="206"/>
        <end position="392"/>
    </location>
</feature>
<dbReference type="SMART" id="SM00317">
    <property type="entry name" value="SET"/>
    <property type="match status" value="1"/>
</dbReference>
<name>A0A9Q1QYW3_9SOLA</name>
<dbReference type="AlphaFoldDB" id="A0A9Q1QYW3"/>
<dbReference type="GO" id="GO:0003690">
    <property type="term" value="F:double-stranded DNA binding"/>
    <property type="evidence" value="ECO:0007669"/>
    <property type="project" value="TreeGrafter"/>
</dbReference>
<dbReference type="InterPro" id="IPR046341">
    <property type="entry name" value="SET_dom_sf"/>
</dbReference>
<dbReference type="PANTHER" id="PTHR45660:SF3">
    <property type="entry name" value="HISTONE-LYSINE N-METHYLTRANSFERASE FAMILY MEMBER SUVH9"/>
    <property type="match status" value="1"/>
</dbReference>
<dbReference type="PROSITE" id="PS50867">
    <property type="entry name" value="PRE_SET"/>
    <property type="match status" value="1"/>
</dbReference>
<dbReference type="SMART" id="SM00466">
    <property type="entry name" value="SRA"/>
    <property type="match status" value="1"/>
</dbReference>
<evidence type="ECO:0000259" key="9">
    <source>
        <dbReference type="PROSITE" id="PS51015"/>
    </source>
</evidence>
<evidence type="ECO:0000256" key="3">
    <source>
        <dbReference type="ARBA" id="ARBA00023242"/>
    </source>
</evidence>
<dbReference type="SMART" id="SM00468">
    <property type="entry name" value="PreSET"/>
    <property type="match status" value="1"/>
</dbReference>
<dbReference type="GO" id="GO:0005634">
    <property type="term" value="C:nucleus"/>
    <property type="evidence" value="ECO:0007669"/>
    <property type="project" value="UniProtKB-SubCell"/>
</dbReference>
<dbReference type="PANTHER" id="PTHR45660">
    <property type="entry name" value="HISTONE-LYSINE N-METHYLTRANSFERASE SETMAR"/>
    <property type="match status" value="1"/>
</dbReference>
<evidence type="ECO:0000256" key="1">
    <source>
        <dbReference type="ARBA" id="ARBA00004286"/>
    </source>
</evidence>
<feature type="domain" description="SET" evidence="7">
    <location>
        <begin position="532"/>
        <end position="674"/>
    </location>
</feature>
<dbReference type="InterPro" id="IPR036987">
    <property type="entry name" value="SRA-YDG_sf"/>
</dbReference>
<feature type="compositionally biased region" description="Low complexity" evidence="5">
    <location>
        <begin position="118"/>
        <end position="127"/>
    </location>
</feature>
<dbReference type="GO" id="GO:0008270">
    <property type="term" value="F:zinc ion binding"/>
    <property type="evidence" value="ECO:0007669"/>
    <property type="project" value="InterPro"/>
</dbReference>
<feature type="region of interest" description="Disordered" evidence="5">
    <location>
        <begin position="107"/>
        <end position="132"/>
    </location>
</feature>
<keyword evidence="6" id="KW-0812">Transmembrane</keyword>
<dbReference type="InterPro" id="IPR001214">
    <property type="entry name" value="SET_dom"/>
</dbReference>
<dbReference type="Pfam" id="PF02182">
    <property type="entry name" value="SAD_SRA"/>
    <property type="match status" value="1"/>
</dbReference>
<feature type="transmembrane region" description="Helical" evidence="6">
    <location>
        <begin position="12"/>
        <end position="34"/>
    </location>
</feature>
<dbReference type="InterPro" id="IPR051357">
    <property type="entry name" value="H3K9_HMTase_SUVAR3-9"/>
</dbReference>
<keyword evidence="6" id="KW-1133">Transmembrane helix</keyword>
<dbReference type="Pfam" id="PF00856">
    <property type="entry name" value="SET"/>
    <property type="match status" value="1"/>
</dbReference>
<sequence length="686" mass="78236">MVVAQHRWRLRWSVKNATIIVNMITALFLLHTFFSSSSSTTPSSVERYMKEAEEIRRAMLPVELIKRVKEIQKERYVDTDPVQQKDAKQTAAVDLISRLNNYRSYSDSGSVKDHNLQPESTNFTSSPTPTPRIIPKIEPKLEPLDECTQADVQTTPFFSNPSPNFNFSSCSTFTCIPQLPTFDSIPPDIPPGFEEINVYSEFNRMQRFRDVEVVEHQNSRVEVVEDLDSRASVPDNDTQVSEIVIARKKYTQRSPELVRVTDLKPEGQRYYRDAVRKTRMLCDSLRILENNQHLGPHRRRSGDLKACQILREHGLWMHRDKRIVGAIPRVLIGDVFFFRMELCVVGLHGQAQAGSGSASDKVYVYDGLYRIVECWFEIGKSGFGVYKYKLVRIENQEEMGSAILCFAQNLRVRPLVARPTGYVSLDISRKKENVPVFLFNDIDDYHDPVYFDYLVKTVYPPYVYQNVGSGNGCECIDGCGVSCFCALRNGGQFAYDYNGILLRGKLLVLECGPHCPCPPTCPNRVSQKGLRNRLEVFRSRETGWGVRSLDLIQAGSFICEFTGVVLTREQAQICTMNGDSLVYPSRFPERWAEWGDLSQIYPNYVWPTYPSIPLDFAMNVSRMRNVACYISHSSSPNAMVQPVLYDHNHVSFPHLMLCAMENIPPLKEISIDYGVADDWTGKLGHL</sequence>
<accession>A0A9Q1QYW3</accession>
<evidence type="ECO:0000259" key="7">
    <source>
        <dbReference type="PROSITE" id="PS50280"/>
    </source>
</evidence>
<dbReference type="Proteomes" id="UP001152561">
    <property type="component" value="Unassembled WGS sequence"/>
</dbReference>
<keyword evidence="11" id="KW-1185">Reference proteome</keyword>
<comment type="caution">
    <text evidence="10">The sequence shown here is derived from an EMBL/GenBank/DDBJ whole genome shotgun (WGS) entry which is preliminary data.</text>
</comment>
<evidence type="ECO:0000256" key="4">
    <source>
        <dbReference type="PROSITE-ProRule" id="PRU00358"/>
    </source>
</evidence>
<keyword evidence="6" id="KW-0472">Membrane</keyword>
<dbReference type="InterPro" id="IPR003105">
    <property type="entry name" value="SRA_YDG"/>
</dbReference>
<protein>
    <submittedName>
        <fullName evidence="10">Uncharacterized protein</fullName>
    </submittedName>
</protein>
<dbReference type="Gene3D" id="2.170.270.10">
    <property type="entry name" value="SET domain"/>
    <property type="match status" value="1"/>
</dbReference>